<dbReference type="GO" id="GO:0019205">
    <property type="term" value="F:nucleobase-containing compound kinase activity"/>
    <property type="evidence" value="ECO:0007669"/>
    <property type="project" value="InterPro"/>
</dbReference>
<feature type="region of interest" description="Disordered" evidence="5">
    <location>
        <begin position="224"/>
        <end position="249"/>
    </location>
</feature>
<dbReference type="EMBL" id="JBGBPQ010000003">
    <property type="protein sequence ID" value="KAL1526249.1"/>
    <property type="molecule type" value="Genomic_DNA"/>
</dbReference>
<feature type="compositionally biased region" description="Low complexity" evidence="5">
    <location>
        <begin position="2307"/>
        <end position="2322"/>
    </location>
</feature>
<feature type="region of interest" description="Disordered" evidence="5">
    <location>
        <begin position="2487"/>
        <end position="2540"/>
    </location>
</feature>
<feature type="repeat" description="ARM" evidence="4">
    <location>
        <begin position="54"/>
        <end position="81"/>
    </location>
</feature>
<reference evidence="6 7" key="1">
    <citation type="journal article" date="2024" name="Science">
        <title>Giant polyketide synthase enzymes in the biosynthesis of giant marine polyether toxins.</title>
        <authorList>
            <person name="Fallon T.R."/>
            <person name="Shende V.V."/>
            <person name="Wierzbicki I.H."/>
            <person name="Pendleton A.L."/>
            <person name="Watervoot N.F."/>
            <person name="Auber R.P."/>
            <person name="Gonzalez D.J."/>
            <person name="Wisecaver J.H."/>
            <person name="Moore B.S."/>
        </authorList>
    </citation>
    <scope>NUCLEOTIDE SEQUENCE [LARGE SCALE GENOMIC DNA]</scope>
    <source>
        <strain evidence="6 7">12B1</strain>
    </source>
</reference>
<dbReference type="Gene3D" id="1.20.5.190">
    <property type="match status" value="1"/>
</dbReference>
<dbReference type="SMART" id="SM00185">
    <property type="entry name" value="ARM"/>
    <property type="match status" value="2"/>
</dbReference>
<dbReference type="PANTHER" id="PTHR23359">
    <property type="entry name" value="NUCLEOTIDE KINASE"/>
    <property type="match status" value="1"/>
</dbReference>
<evidence type="ECO:0000313" key="7">
    <source>
        <dbReference type="Proteomes" id="UP001515480"/>
    </source>
</evidence>
<keyword evidence="2" id="KW-0547">Nucleotide-binding</keyword>
<dbReference type="GO" id="GO:0006139">
    <property type="term" value="P:nucleobase-containing compound metabolic process"/>
    <property type="evidence" value="ECO:0007669"/>
    <property type="project" value="InterPro"/>
</dbReference>
<dbReference type="PROSITE" id="PS50096">
    <property type="entry name" value="IQ"/>
    <property type="match status" value="3"/>
</dbReference>
<feature type="compositionally biased region" description="Low complexity" evidence="5">
    <location>
        <begin position="2067"/>
        <end position="2085"/>
    </location>
</feature>
<feature type="region of interest" description="Disordered" evidence="5">
    <location>
        <begin position="568"/>
        <end position="618"/>
    </location>
</feature>
<feature type="region of interest" description="Disordered" evidence="5">
    <location>
        <begin position="377"/>
        <end position="398"/>
    </location>
</feature>
<feature type="compositionally biased region" description="Low complexity" evidence="5">
    <location>
        <begin position="2491"/>
        <end position="2510"/>
    </location>
</feature>
<feature type="region of interest" description="Disordered" evidence="5">
    <location>
        <begin position="2695"/>
        <end position="2758"/>
    </location>
</feature>
<feature type="compositionally biased region" description="Low complexity" evidence="5">
    <location>
        <begin position="2705"/>
        <end position="2715"/>
    </location>
</feature>
<comment type="caution">
    <text evidence="6">The sequence shown here is derived from an EMBL/GenBank/DDBJ whole genome shotgun (WGS) entry which is preliminary data.</text>
</comment>
<feature type="compositionally biased region" description="Low complexity" evidence="5">
    <location>
        <begin position="2519"/>
        <end position="2534"/>
    </location>
</feature>
<feature type="compositionally biased region" description="Basic and acidic residues" evidence="5">
    <location>
        <begin position="377"/>
        <end position="387"/>
    </location>
</feature>
<sequence>MAQEVHDVGAQLIAQMKGEDTTVKLRAIAVLTQRVNLAYGVDAVLLAQDLRINKGIEALVDLLDDPIPEIQQCSMSVLGNLLTNIFEPTARQSLKIFDSNGGIEKLVVQLGMEFPHNLYAAACMQNVTALDPTSTCVKLEQLGAPELLNKLSTSEQIDPQAQQYAIGALANIRAFDPNIKLPYDMEERLKERRLQDIVEAMRARRAIKIIQAFGRFCVGKIHARGTGPPEDSLGTSSSKNLPGRDEEAAPSPIEALAHDEGASQAAGKEDIQIAAEGAATKLQSHQRGHRARTQLEVETRMRERAAVDIQARVRGYQAQAKVQRMREEETIAAAKLQAVAKGKLVREELNTARHAGEVNLCESDSATTLSEAKEATTDATEKAETHVEGGPQTAAPSAEANLTDTAEATTVAATNVADIVLVTGLADDETTDFCTNLAARLGGSVLHMEHMLHAASHELGALGDELRNLLDQRKLVPVQTQVQVLSRAMRTKPPPFLLCDFPRMAMQLAQMEQSVGEVRLALHLCVEGAAEDRMVNALLKPLRSTGRVASVVLGESALSEAEAAVRAARPPSLATAPEVEYEASHSRTPAEDECVHDEDPPIEDDTNTNDDTREMNPPVALTATNSASDPLEVNMSLVLVVGGTDEEKEEFCTMLAEKVGGSVLNMELLIQEASLSSTPRSSNLRSMVENHKLIPAETQIQLLARAMESRPAPFLLCHFPRMVAHLNQVKAALGGVGLALHLIREGEPSDRMVDALLKPLQNSGLVANVEIGASAVADGASAMRKAGIVFEAIASTDSVRSALAASKESGSVEASHGSICEAPTAATAIEAETETARAHTVEEEKALVLVVGAVEEKEADKLCSSLVAKLGGTVISMNRLVASAIETGLGGELLDLLQQGKLIPAELQMRLLADVKGKATPYFFCGFPRLLAHIHQLESRLDCTGLVLHLHRAEEVEDPVLEVLLRPLREVKHVVNVAIGPSAVLEGETALRAAGAIPAAAVNMNLVLVTSSTADKDAYCASLAARVGGSVINVTSLVALAQENRDPDGKSLLSLLHEGQLIPTELHARLIARAMAHMPTPHLLCDFPCMPSQLQQLEALVGRVCVAVHLCEEWDPEERSVEALLQPLRESGRVENVTVGTSALSDGEAVLRDAGVTFARPHIAASELLQQEVSADAQDRSVNSEASHKSVCEAPTVATARTPEHRALVLVVGAVEEKEAEKLCSSLVAKLGGTVVSMNRLVASAIETGLGGELLDLLQQGKLIPAELQMRLLADVKGKATPYFFCGFPRLLAHIHQLESRLDCTGLVLHLHRAEEVEDPVLEVLLRPLREVKHVVNIAIGPSAVLEGETALRAAGAIPAAAVNMNLVLVTGSTADKDAYCASLAARVGGSVINMNSLVAVARQSQDPDDESLLSLLQQGQLIPTELHARLIARAMAYMPTPHLLCDFPCMPSQLQQLEALVGRVCVAVHMHEEGQPEERSVEALLQPLRLSGCVEVIRPGWSAVPDGEAALVKAGVPFPPLPAPPTLNTNLVLVAGSASEKNDFCKLLAAKVGGSVLHVETLMSLTLSSDSAEAAQLRQLVEQKKLIPAELHMQLIERALKVLPAPYLLCDFPRMPAHLKQLEVMIGAVCLALHFRVPGEEEHMVEKNLLQPLRERGRVVTVCAGASALSQTTAAMREAGILDVHASLSGRDETSETSDDQLLKKNTNVVLVVGAASEKEEFSASLCAKTGASLLDMTELVASACKLPDADGEEVALLLKQRKLLPADLQVRLVVRAMESMPPPYLLVDFPRMRAHLEHLEAAVGAVGLVLHVYHEDEPLNRPVEVLLKPLREAGCVVRVQLGPCAVSDGQTALREIGLIRSEGSPDEDVATTSQQASGTEVDIPVVAPASAPADAAEQGLARSRSSRVNMNVVLVTGAAEEGDAFCSSLASRVGGSVIVAERLMNEKSMAGSAEVAELEELMERGKLIPADLRVRLIARAMESMPAPYFLFDFSRMPAHLSKLQSLVGDVGLALFLHREGEAADQKVPPMLRPLEEEGRVVRIMLGASALSEGEAALDGAGVPTARAASSEESAQSAGAPAESSVDEQADTQPDAPIVAPASAPADAAEQGLARSRSSRVNMNVVLVTGAAEEGDAFCSSLASRVGGSVIVAERLMNETSMAGSAEVAELEELMERGKLIPADLRVRLIARAMESMPAPYFLFDFSRMPAHLSKLQSLVGDVGLALFLHREGEAADQKVPPMLRPLEEEGRVVRIMLGASALSEGEAALDGAGVPTARAASSEESAQSAGAPAESSVDAPADTQPDAPIVAPASAPADAAEQGLARSRSSRVNMNVVLVTGAAEEGDAFCSSLASRVGGSVIVAERLMNEKSMAGSAEVAELEELMERGKLIPADLRVRLIARAMESMPAPYFLFDFSRMPAHLSKLQSLVGDVGLALFLHREGEAADQKVPPMLRPLEEEGRVVRIMLGASALSEGEAALDGAGVPTARAASSEESAQSAGAPAESSVDAPADTQPDAPIVAPASAPADAAEQGLARSRSSRVNMNVVLVTGAAEEGDAFCSSLASRVGGSVIVAERLMNEKSMAGSAEVAELEELMERGKLIPADLRVRLIARAMESMPAPYFLFDFSRMPAHLNKLQSLVGDVGLALFLHREGEAADQKVPPMLRPLEEEGRVVRIMLGASALSEGEAALDGAGVPTARAASSEESAPPADTTTDQPIVAAPEVVQVPKTDLETPTPSARSPSKLARRCASVT</sequence>
<evidence type="ECO:0000256" key="1">
    <source>
        <dbReference type="ARBA" id="ARBA00022679"/>
    </source>
</evidence>
<accession>A0AB34JX10</accession>
<dbReference type="Pfam" id="PF00612">
    <property type="entry name" value="IQ"/>
    <property type="match status" value="1"/>
</dbReference>
<feature type="region of interest" description="Disordered" evidence="5">
    <location>
        <begin position="2275"/>
        <end position="2328"/>
    </location>
</feature>
<evidence type="ECO:0000256" key="4">
    <source>
        <dbReference type="PROSITE-ProRule" id="PRU00259"/>
    </source>
</evidence>
<protein>
    <submittedName>
        <fullName evidence="6">Uncharacterized protein</fullName>
    </submittedName>
</protein>
<evidence type="ECO:0000256" key="2">
    <source>
        <dbReference type="ARBA" id="ARBA00022741"/>
    </source>
</evidence>
<keyword evidence="1" id="KW-0808">Transferase</keyword>
<evidence type="ECO:0000256" key="3">
    <source>
        <dbReference type="ARBA" id="ARBA00022777"/>
    </source>
</evidence>
<dbReference type="Gene3D" id="3.40.50.300">
    <property type="entry name" value="P-loop containing nucleotide triphosphate hydrolases"/>
    <property type="match status" value="11"/>
</dbReference>
<dbReference type="GO" id="GO:0005524">
    <property type="term" value="F:ATP binding"/>
    <property type="evidence" value="ECO:0007669"/>
    <property type="project" value="InterPro"/>
</dbReference>
<feature type="compositionally biased region" description="Low complexity" evidence="5">
    <location>
        <begin position="2095"/>
        <end position="2110"/>
    </location>
</feature>
<organism evidence="6 7">
    <name type="scientific">Prymnesium parvum</name>
    <name type="common">Toxic golden alga</name>
    <dbReference type="NCBI Taxonomy" id="97485"/>
    <lineage>
        <taxon>Eukaryota</taxon>
        <taxon>Haptista</taxon>
        <taxon>Haptophyta</taxon>
        <taxon>Prymnesiophyceae</taxon>
        <taxon>Prymnesiales</taxon>
        <taxon>Prymnesiaceae</taxon>
        <taxon>Prymnesium</taxon>
    </lineage>
</organism>
<dbReference type="InterPro" id="IPR011989">
    <property type="entry name" value="ARM-like"/>
</dbReference>
<proteinExistence type="predicted"/>
<name>A0AB34JX10_PRYPA</name>
<gene>
    <name evidence="6" type="ORF">AB1Y20_014969</name>
</gene>
<dbReference type="InterPro" id="IPR000048">
    <property type="entry name" value="IQ_motif_EF-hand-BS"/>
</dbReference>
<feature type="region of interest" description="Disordered" evidence="5">
    <location>
        <begin position="2063"/>
        <end position="2116"/>
    </location>
</feature>
<dbReference type="InterPro" id="IPR027417">
    <property type="entry name" value="P-loop_NTPase"/>
</dbReference>
<feature type="compositionally biased region" description="Low complexity" evidence="5">
    <location>
        <begin position="2279"/>
        <end position="2298"/>
    </location>
</feature>
<evidence type="ECO:0000313" key="6">
    <source>
        <dbReference type="EMBL" id="KAL1526249.1"/>
    </source>
</evidence>
<feature type="compositionally biased region" description="Acidic residues" evidence="5">
    <location>
        <begin position="591"/>
        <end position="608"/>
    </location>
</feature>
<dbReference type="Gene3D" id="1.25.10.10">
    <property type="entry name" value="Leucine-rich Repeat Variant"/>
    <property type="match status" value="1"/>
</dbReference>
<dbReference type="SUPFAM" id="SSF48371">
    <property type="entry name" value="ARM repeat"/>
    <property type="match status" value="1"/>
</dbReference>
<keyword evidence="7" id="KW-1185">Reference proteome</keyword>
<dbReference type="InterPro" id="IPR000225">
    <property type="entry name" value="Armadillo"/>
</dbReference>
<evidence type="ECO:0000256" key="5">
    <source>
        <dbReference type="SAM" id="MobiDB-lite"/>
    </source>
</evidence>
<dbReference type="InterPro" id="IPR000850">
    <property type="entry name" value="Adenylat/UMP-CMP_kin"/>
</dbReference>
<dbReference type="PROSITE" id="PS50176">
    <property type="entry name" value="ARM_REPEAT"/>
    <property type="match status" value="1"/>
</dbReference>
<dbReference type="InterPro" id="IPR016024">
    <property type="entry name" value="ARM-type_fold"/>
</dbReference>
<dbReference type="Proteomes" id="UP001515480">
    <property type="component" value="Unassembled WGS sequence"/>
</dbReference>
<keyword evidence="3" id="KW-0418">Kinase</keyword>
<dbReference type="SMART" id="SM00015">
    <property type="entry name" value="IQ"/>
    <property type="match status" value="3"/>
</dbReference>